<gene>
    <name evidence="4" type="ORF">Acr_14g0000530</name>
</gene>
<sequence>MILSTGYGEVAFYEATFPTGLRFSIHPTIKQILNFYDICPAQLSPNAWRSIISMLVIWRYYKCHMSLNEFRCLYALLKGPGSELGWLYFKARPGRNILKGTPAMSRDGRRDSSFSKRCNKVPILSKTEDKRFRRVFEKIGEKGHFKILVVLDSRTFHKYFALGRVEMSSSGGGSVEGDIGARPRRTKSNKGASNAAMRALALGCSSTLPGEDLGPGAWMMSSALVVQKILNVVILYANKDKVDKFTTDELVTKSFHALGSHARISLTLRNQEHQNDLDFQIACTNSVELELVKAQNRAPKAESQLVELGEQTAKSGAELKDKFKAMARLEAEVAELTRKLALAKKLILEDFKSSDDFKDAVTHPNVGVDMASMKMDADLVEKEEVANMGEKKDDNEGEAIPTP</sequence>
<evidence type="ECO:0000256" key="1">
    <source>
        <dbReference type="SAM" id="Coils"/>
    </source>
</evidence>
<dbReference type="InterPro" id="IPR007321">
    <property type="entry name" value="Transposase_28"/>
</dbReference>
<dbReference type="EMBL" id="BJWL01000014">
    <property type="protein sequence ID" value="GFZ00417.1"/>
    <property type="molecule type" value="Genomic_DNA"/>
</dbReference>
<feature type="region of interest" description="Disordered" evidence="2">
    <location>
        <begin position="173"/>
        <end position="192"/>
    </location>
</feature>
<proteinExistence type="predicted"/>
<comment type="caution">
    <text evidence="4">The sequence shown here is derived from an EMBL/GenBank/DDBJ whole genome shotgun (WGS) entry which is preliminary data.</text>
</comment>
<name>A0A7J0FPU4_9ERIC</name>
<keyword evidence="1" id="KW-0175">Coiled coil</keyword>
<feature type="region of interest" description="Disordered" evidence="2">
    <location>
        <begin position="383"/>
        <end position="403"/>
    </location>
</feature>
<feature type="compositionally biased region" description="Basic and acidic residues" evidence="2">
    <location>
        <begin position="383"/>
        <end position="394"/>
    </location>
</feature>
<dbReference type="Proteomes" id="UP000585474">
    <property type="component" value="Unassembled WGS sequence"/>
</dbReference>
<dbReference type="Pfam" id="PF04195">
    <property type="entry name" value="Transposase_28"/>
    <property type="match status" value="1"/>
</dbReference>
<feature type="domain" description="Transposase (putative) gypsy type" evidence="3">
    <location>
        <begin position="13"/>
        <end position="76"/>
    </location>
</feature>
<reference evidence="4 5" key="1">
    <citation type="submission" date="2019-07" db="EMBL/GenBank/DDBJ databases">
        <title>De Novo Assembly of kiwifruit Actinidia rufa.</title>
        <authorList>
            <person name="Sugita-Konishi S."/>
            <person name="Sato K."/>
            <person name="Mori E."/>
            <person name="Abe Y."/>
            <person name="Kisaki G."/>
            <person name="Hamano K."/>
            <person name="Suezawa K."/>
            <person name="Otani M."/>
            <person name="Fukuda T."/>
            <person name="Manabe T."/>
            <person name="Gomi K."/>
            <person name="Tabuchi M."/>
            <person name="Akimitsu K."/>
            <person name="Kataoka I."/>
        </authorList>
    </citation>
    <scope>NUCLEOTIDE SEQUENCE [LARGE SCALE GENOMIC DNA]</scope>
    <source>
        <strain evidence="5">cv. Fuchu</strain>
    </source>
</reference>
<feature type="coiled-coil region" evidence="1">
    <location>
        <begin position="291"/>
        <end position="346"/>
    </location>
</feature>
<accession>A0A7J0FPU4</accession>
<keyword evidence="5" id="KW-1185">Reference proteome</keyword>
<organism evidence="4 5">
    <name type="scientific">Actinidia rufa</name>
    <dbReference type="NCBI Taxonomy" id="165716"/>
    <lineage>
        <taxon>Eukaryota</taxon>
        <taxon>Viridiplantae</taxon>
        <taxon>Streptophyta</taxon>
        <taxon>Embryophyta</taxon>
        <taxon>Tracheophyta</taxon>
        <taxon>Spermatophyta</taxon>
        <taxon>Magnoliopsida</taxon>
        <taxon>eudicotyledons</taxon>
        <taxon>Gunneridae</taxon>
        <taxon>Pentapetalae</taxon>
        <taxon>asterids</taxon>
        <taxon>Ericales</taxon>
        <taxon>Actinidiaceae</taxon>
        <taxon>Actinidia</taxon>
    </lineage>
</organism>
<evidence type="ECO:0000256" key="2">
    <source>
        <dbReference type="SAM" id="MobiDB-lite"/>
    </source>
</evidence>
<evidence type="ECO:0000313" key="4">
    <source>
        <dbReference type="EMBL" id="GFZ00417.1"/>
    </source>
</evidence>
<dbReference type="AlphaFoldDB" id="A0A7J0FPU4"/>
<evidence type="ECO:0000313" key="5">
    <source>
        <dbReference type="Proteomes" id="UP000585474"/>
    </source>
</evidence>
<protein>
    <recommendedName>
        <fullName evidence="3">Transposase (putative) gypsy type domain-containing protein</fullName>
    </recommendedName>
</protein>
<evidence type="ECO:0000259" key="3">
    <source>
        <dbReference type="Pfam" id="PF04195"/>
    </source>
</evidence>